<dbReference type="PANTHER" id="PTHR21581">
    <property type="entry name" value="D-ALANYL-D-ALANINE CARBOXYPEPTIDASE"/>
    <property type="match status" value="1"/>
</dbReference>
<keyword evidence="6" id="KW-0961">Cell wall biogenesis/degradation</keyword>
<accession>A0AA92H9H8</accession>
<name>A0AA92H9H8_RHIRH</name>
<dbReference type="InterPro" id="IPR012338">
    <property type="entry name" value="Beta-lactam/transpept-like"/>
</dbReference>
<evidence type="ECO:0000256" key="2">
    <source>
        <dbReference type="ARBA" id="ARBA00022729"/>
    </source>
</evidence>
<comment type="caution">
    <text evidence="12">The sequence shown here is derived from an EMBL/GenBank/DDBJ whole genome shotgun (WGS) entry which is preliminary data.</text>
</comment>
<dbReference type="InterPro" id="IPR018044">
    <property type="entry name" value="Peptidase_S11"/>
</dbReference>
<sequence length="392" mass="43168">MLDMSLLHISSHARLPLLRWHPDRLADMGTAFARHWICSKMKRLIGSVLLGSLFAAPIAANATPVLVLDADTHQVLVQEDAGVPWYPASTTKLMTAFLTFEALRDGEISLSTPVTMTKKSVSEAFLESGLSQGQAMTLEDALYAMIVASANDVAMAVAERVGHGEAPFVEKMNEAARRLGMTGTHFSNPNGLFDKNNYTTARDLAILGLAIEKQFPQFQNFFQVSAVSINGKEIPSNNLLLTRYRGTTGMKTGFLCASGRNFVGVARRDNRRLMVVVMGATTERERNERSAKYLDEGFEGRLPPSFGTVESIANRPEVRPEDMRVRLCTNQSVQYEATREAMYPMGLPGQPSYLNDEIPGIVHRITTWQNEAAAADVPLPSPRPVENNAPRN</sequence>
<keyword evidence="2" id="KW-0732">Signal</keyword>
<keyword evidence="12" id="KW-0645">Protease</keyword>
<dbReference type="GO" id="GO:0071555">
    <property type="term" value="P:cell wall organization"/>
    <property type="evidence" value="ECO:0007669"/>
    <property type="project" value="UniProtKB-KW"/>
</dbReference>
<evidence type="ECO:0000256" key="4">
    <source>
        <dbReference type="ARBA" id="ARBA00022960"/>
    </source>
</evidence>
<feature type="active site" description="Acyl-ester intermediate" evidence="7">
    <location>
        <position position="89"/>
    </location>
</feature>
<keyword evidence="4" id="KW-0133">Cell shape</keyword>
<keyword evidence="5" id="KW-0573">Peptidoglycan synthesis</keyword>
<evidence type="ECO:0000256" key="9">
    <source>
        <dbReference type="RuleBase" id="RU004016"/>
    </source>
</evidence>
<evidence type="ECO:0000313" key="12">
    <source>
        <dbReference type="EMBL" id="PVE54943.1"/>
    </source>
</evidence>
<dbReference type="Pfam" id="PF00768">
    <property type="entry name" value="Peptidase_S11"/>
    <property type="match status" value="1"/>
</dbReference>
<dbReference type="GO" id="GO:0009252">
    <property type="term" value="P:peptidoglycan biosynthetic process"/>
    <property type="evidence" value="ECO:0007669"/>
    <property type="project" value="UniProtKB-KW"/>
</dbReference>
<evidence type="ECO:0000256" key="8">
    <source>
        <dbReference type="PIRSR" id="PIRSR618044-2"/>
    </source>
</evidence>
<evidence type="ECO:0000313" key="13">
    <source>
        <dbReference type="Proteomes" id="UP000244335"/>
    </source>
</evidence>
<reference evidence="12 13" key="1">
    <citation type="submission" date="2018-04" db="EMBL/GenBank/DDBJ databases">
        <authorList>
            <person name="Hagen T."/>
        </authorList>
    </citation>
    <scope>NUCLEOTIDE SEQUENCE [LARGE SCALE GENOMIC DNA]</scope>
    <source>
        <strain evidence="12 13">TPD7009</strain>
    </source>
</reference>
<dbReference type="InterPro" id="IPR001967">
    <property type="entry name" value="Peptidase_S11_N"/>
</dbReference>
<dbReference type="GO" id="GO:0006508">
    <property type="term" value="P:proteolysis"/>
    <property type="evidence" value="ECO:0007669"/>
    <property type="project" value="InterPro"/>
</dbReference>
<evidence type="ECO:0000256" key="3">
    <source>
        <dbReference type="ARBA" id="ARBA00022801"/>
    </source>
</evidence>
<feature type="active site" evidence="7">
    <location>
        <position position="149"/>
    </location>
</feature>
<evidence type="ECO:0000256" key="7">
    <source>
        <dbReference type="PIRSR" id="PIRSR618044-1"/>
    </source>
</evidence>
<feature type="region of interest" description="Disordered" evidence="10">
    <location>
        <begin position="373"/>
        <end position="392"/>
    </location>
</feature>
<dbReference type="SUPFAM" id="SSF56601">
    <property type="entry name" value="beta-lactamase/transpeptidase-like"/>
    <property type="match status" value="1"/>
</dbReference>
<comment type="similarity">
    <text evidence="1 9">Belongs to the peptidase S11 family.</text>
</comment>
<evidence type="ECO:0000256" key="10">
    <source>
        <dbReference type="SAM" id="MobiDB-lite"/>
    </source>
</evidence>
<keyword evidence="12" id="KW-0121">Carboxypeptidase</keyword>
<feature type="active site" description="Proton acceptor" evidence="7">
    <location>
        <position position="92"/>
    </location>
</feature>
<dbReference type="PRINTS" id="PR00725">
    <property type="entry name" value="DADACBPTASE1"/>
</dbReference>
<dbReference type="AlphaFoldDB" id="A0AA92H9H8"/>
<keyword evidence="3" id="KW-0378">Hydrolase</keyword>
<dbReference type="Gene3D" id="3.40.710.10">
    <property type="entry name" value="DD-peptidase/beta-lactamase superfamily"/>
    <property type="match status" value="1"/>
</dbReference>
<dbReference type="PANTHER" id="PTHR21581:SF6">
    <property type="entry name" value="TRAFFICKING PROTEIN PARTICLE COMPLEX SUBUNIT 12"/>
    <property type="match status" value="1"/>
</dbReference>
<dbReference type="GO" id="GO:0008360">
    <property type="term" value="P:regulation of cell shape"/>
    <property type="evidence" value="ECO:0007669"/>
    <property type="project" value="UniProtKB-KW"/>
</dbReference>
<evidence type="ECO:0000256" key="5">
    <source>
        <dbReference type="ARBA" id="ARBA00022984"/>
    </source>
</evidence>
<protein>
    <submittedName>
        <fullName evidence="12">D-alanyl-D-alanine carboxypeptidase</fullName>
    </submittedName>
</protein>
<dbReference type="Proteomes" id="UP000244335">
    <property type="component" value="Unassembled WGS sequence"/>
</dbReference>
<gene>
    <name evidence="12" type="ORF">DC430_06765</name>
</gene>
<evidence type="ECO:0000259" key="11">
    <source>
        <dbReference type="Pfam" id="PF00768"/>
    </source>
</evidence>
<evidence type="ECO:0000256" key="6">
    <source>
        <dbReference type="ARBA" id="ARBA00023316"/>
    </source>
</evidence>
<proteinExistence type="inferred from homology"/>
<organism evidence="12 13">
    <name type="scientific">Rhizobium rhizogenes</name>
    <name type="common">Agrobacterium rhizogenes</name>
    <dbReference type="NCBI Taxonomy" id="359"/>
    <lineage>
        <taxon>Bacteria</taxon>
        <taxon>Pseudomonadati</taxon>
        <taxon>Pseudomonadota</taxon>
        <taxon>Alphaproteobacteria</taxon>
        <taxon>Hyphomicrobiales</taxon>
        <taxon>Rhizobiaceae</taxon>
        <taxon>Rhizobium/Agrobacterium group</taxon>
        <taxon>Rhizobium</taxon>
    </lineage>
</organism>
<feature type="binding site" evidence="8">
    <location>
        <position position="251"/>
    </location>
    <ligand>
        <name>substrate</name>
    </ligand>
</feature>
<dbReference type="EMBL" id="QDFR01000002">
    <property type="protein sequence ID" value="PVE54943.1"/>
    <property type="molecule type" value="Genomic_DNA"/>
</dbReference>
<dbReference type="GO" id="GO:0009002">
    <property type="term" value="F:serine-type D-Ala-D-Ala carboxypeptidase activity"/>
    <property type="evidence" value="ECO:0007669"/>
    <property type="project" value="InterPro"/>
</dbReference>
<evidence type="ECO:0000256" key="1">
    <source>
        <dbReference type="ARBA" id="ARBA00007164"/>
    </source>
</evidence>
<feature type="domain" description="Peptidase S11 D-alanyl-D-alanine carboxypeptidase A N-terminal" evidence="11">
    <location>
        <begin position="59"/>
        <end position="282"/>
    </location>
</feature>